<evidence type="ECO:0000256" key="3">
    <source>
        <dbReference type="ARBA" id="ARBA00023163"/>
    </source>
</evidence>
<dbReference type="EMBL" id="SLVJ01000025">
    <property type="protein sequence ID" value="TCM62339.1"/>
    <property type="molecule type" value="Genomic_DNA"/>
</dbReference>
<sequence>MSIQKNLKFLLSQRHLNANSLSEASEGILAQPTTRRILNGQSEHIRDNTLEKYAKFFEVELRDLRFGDLEKGATISPRITTSLQSFDLWDDETPLDGDDVELPYFKEVLFAAGSGATHVIEEMGRKLRFSKRTLKNAGVEPEFAACATNSGKSMENTISDGATLGIDKSKQVIKDGKIYAFDHGGMLRVKRLYRLPFGSVKLVSDNKEYEEEVLTAEQWAADARLLGWVFWWSTVDKW</sequence>
<gene>
    <name evidence="5" type="ORF">EC844_12567</name>
</gene>
<reference evidence="5 6" key="1">
    <citation type="submission" date="2019-03" db="EMBL/GenBank/DDBJ databases">
        <title>Genomic analyses of the natural microbiome of Caenorhabditis elegans.</title>
        <authorList>
            <person name="Samuel B."/>
        </authorList>
    </citation>
    <scope>NUCLEOTIDE SEQUENCE [LARGE SCALE GENOMIC DNA]</scope>
    <source>
        <strain evidence="5 6">JUb89</strain>
    </source>
</reference>
<keyword evidence="3" id="KW-0804">Transcription</keyword>
<dbReference type="InterPro" id="IPR015927">
    <property type="entry name" value="Peptidase_S24_S26A/B/C"/>
</dbReference>
<dbReference type="GO" id="GO:0003677">
    <property type="term" value="F:DNA binding"/>
    <property type="evidence" value="ECO:0007669"/>
    <property type="project" value="UniProtKB-KW"/>
</dbReference>
<keyword evidence="2" id="KW-0238">DNA-binding</keyword>
<dbReference type="AlphaFoldDB" id="A0A4R1XGS3"/>
<dbReference type="Pfam" id="PF00717">
    <property type="entry name" value="Peptidase_S24"/>
    <property type="match status" value="1"/>
</dbReference>
<proteinExistence type="predicted"/>
<dbReference type="Gene3D" id="2.10.109.10">
    <property type="entry name" value="Umud Fragment, subunit A"/>
    <property type="match status" value="1"/>
</dbReference>
<evidence type="ECO:0000256" key="1">
    <source>
        <dbReference type="ARBA" id="ARBA00023015"/>
    </source>
</evidence>
<dbReference type="Proteomes" id="UP000294963">
    <property type="component" value="Unassembled WGS sequence"/>
</dbReference>
<accession>A0A4R1XGS3</accession>
<dbReference type="OrthoDB" id="8613261at2"/>
<dbReference type="PANTHER" id="PTHR40661:SF2">
    <property type="entry name" value="HTH-TYPE TRANSCRIPTIONAL REGULATOR PRTR"/>
    <property type="match status" value="1"/>
</dbReference>
<evidence type="ECO:0000313" key="5">
    <source>
        <dbReference type="EMBL" id="TCM62339.1"/>
    </source>
</evidence>
<protein>
    <submittedName>
        <fullName evidence="5">Phage repressor protein C with HTH and peptisase S24 domain</fullName>
    </submittedName>
</protein>
<dbReference type="PANTHER" id="PTHR40661">
    <property type="match status" value="1"/>
</dbReference>
<dbReference type="InterPro" id="IPR036286">
    <property type="entry name" value="LexA/Signal_pep-like_sf"/>
</dbReference>
<keyword evidence="1" id="KW-0805">Transcription regulation</keyword>
<evidence type="ECO:0000313" key="6">
    <source>
        <dbReference type="Proteomes" id="UP000294963"/>
    </source>
</evidence>
<evidence type="ECO:0000259" key="4">
    <source>
        <dbReference type="Pfam" id="PF00717"/>
    </source>
</evidence>
<feature type="domain" description="Peptidase S24/S26A/S26B/S26C" evidence="4">
    <location>
        <begin position="110"/>
        <end position="229"/>
    </location>
</feature>
<comment type="caution">
    <text evidence="5">The sequence shown here is derived from an EMBL/GenBank/DDBJ whole genome shotgun (WGS) entry which is preliminary data.</text>
</comment>
<organism evidence="5 6">
    <name type="scientific">Acinetobacter calcoaceticus</name>
    <dbReference type="NCBI Taxonomy" id="471"/>
    <lineage>
        <taxon>Bacteria</taxon>
        <taxon>Pseudomonadati</taxon>
        <taxon>Pseudomonadota</taxon>
        <taxon>Gammaproteobacteria</taxon>
        <taxon>Moraxellales</taxon>
        <taxon>Moraxellaceae</taxon>
        <taxon>Acinetobacter</taxon>
        <taxon>Acinetobacter calcoaceticus/baumannii complex</taxon>
    </lineage>
</organism>
<dbReference type="SUPFAM" id="SSF51306">
    <property type="entry name" value="LexA/Signal peptidase"/>
    <property type="match status" value="1"/>
</dbReference>
<evidence type="ECO:0000256" key="2">
    <source>
        <dbReference type="ARBA" id="ARBA00023125"/>
    </source>
</evidence>
<dbReference type="CDD" id="cd06529">
    <property type="entry name" value="S24_LexA-like"/>
    <property type="match status" value="1"/>
</dbReference>
<name>A0A4R1XGS3_ACICA</name>
<dbReference type="InterPro" id="IPR039418">
    <property type="entry name" value="LexA-like"/>
</dbReference>
<keyword evidence="6" id="KW-1185">Reference proteome</keyword>